<evidence type="ECO:0000313" key="5">
    <source>
        <dbReference type="RefSeq" id="XP_006815409.1"/>
    </source>
</evidence>
<dbReference type="Proteomes" id="UP000694865">
    <property type="component" value="Unplaced"/>
</dbReference>
<feature type="coiled-coil region" evidence="2">
    <location>
        <begin position="25"/>
        <end position="81"/>
    </location>
</feature>
<keyword evidence="1" id="KW-0479">Metal-binding</keyword>
<keyword evidence="4" id="KW-1185">Reference proteome</keyword>
<keyword evidence="1" id="KW-0862">Zinc</keyword>
<dbReference type="PANTHER" id="PTHR31569">
    <property type="entry name" value="SWIM-TYPE DOMAIN-CONTAINING PROTEIN"/>
    <property type="match status" value="1"/>
</dbReference>
<dbReference type="InterPro" id="IPR048324">
    <property type="entry name" value="ZSWIM1-3_RNaseH-like"/>
</dbReference>
<name>A0ABM0M5W8_SACKO</name>
<gene>
    <name evidence="5" type="primary">LOC102808709</name>
</gene>
<dbReference type="PROSITE" id="PS50966">
    <property type="entry name" value="ZF_SWIM"/>
    <property type="match status" value="1"/>
</dbReference>
<proteinExistence type="predicted"/>
<evidence type="ECO:0000313" key="4">
    <source>
        <dbReference type="Proteomes" id="UP000694865"/>
    </source>
</evidence>
<dbReference type="RefSeq" id="XP_006815409.1">
    <property type="nucleotide sequence ID" value="XM_006815346.1"/>
</dbReference>
<sequence length="804" mass="93084">MCLEILKKQIYEAMLEELEKQIFKAMLGELEKQSYEAMLEELEKQSYEAMLEELEKQIYEAMLEELEKQSYEAMLGELEKQIICHYDASLMASDVSLLLMFLLGLFSDMNLDVLTAIEGRLRKERDGIERKIVLLDGESQEDFINKHLNHLADEAIEHVGHNPLNKEKYCTNRICPDLLELIRIWTMQNLQCSEILVKCNNWSKSRGHKDMRYRQYYPTPADINYLRSKVLNELRFNKNDALSVDKLIKSDLKENIVHYQPLSRQTDQPLEIVYMSAFQKEQYQLFGNTMVFIDATYRGVTAYGYAFYCVMVHNNAGHGVPVAYVIISKETKEVLERCFSKIRDSCDSVYPRVIMVDKDITEISALRCTFPNSDILLCWFHVLQAVHRWLVKRDGGLSGQCNTAKGNLVMEAMYKMRDCLTKEQFDETSKVVTEEIDNKVGNTCISNYLRDQWISVAIMWCQFGRKMFHAGHNTINIAEKFFYSLKYQFLKGMANRRIDDLFSAKVDVYYSYLQGLKEAGRLPSDKRGHEVSAQHLLKSGIESHVKKISNGIWSVPSEKTKGLEYTVDLIRHTCNCWSFCKGDVCKHILFVKILAVKNGIDISSLRYQIGKSIIEKGAFKNESEQFTVYDSDLISVVDVKHSRCSCIASSYGETCLCVLAWKYVCTDTNIDASVESSDSKNDQCSIIVSEESISNQSSKELIRELYEWSESDDFVESDGLRNALRSVKNEAFLTYKIKTRTKLIKSLHPYRRQIEKSCKILSVDHKYEISDLHSKRPIRNTPRDSDRDYVVKTNKVRIVPYKNR</sequence>
<evidence type="ECO:0000256" key="2">
    <source>
        <dbReference type="SAM" id="Coils"/>
    </source>
</evidence>
<evidence type="ECO:0000259" key="3">
    <source>
        <dbReference type="PROSITE" id="PS50966"/>
    </source>
</evidence>
<keyword evidence="2" id="KW-0175">Coiled coil</keyword>
<dbReference type="GeneID" id="102808709"/>
<reference evidence="5" key="1">
    <citation type="submission" date="2025-08" db="UniProtKB">
        <authorList>
            <consortium name="RefSeq"/>
        </authorList>
    </citation>
    <scope>IDENTIFICATION</scope>
    <source>
        <tissue evidence="5">Testes</tissue>
    </source>
</reference>
<protein>
    <submittedName>
        <fullName evidence="5">Uncharacterized protein LOC102808709</fullName>
    </submittedName>
</protein>
<organism evidence="4 5">
    <name type="scientific">Saccoglossus kowalevskii</name>
    <name type="common">Acorn worm</name>
    <dbReference type="NCBI Taxonomy" id="10224"/>
    <lineage>
        <taxon>Eukaryota</taxon>
        <taxon>Metazoa</taxon>
        <taxon>Hemichordata</taxon>
        <taxon>Enteropneusta</taxon>
        <taxon>Harrimaniidae</taxon>
        <taxon>Saccoglossus</taxon>
    </lineage>
</organism>
<dbReference type="InterPro" id="IPR052579">
    <property type="entry name" value="Zinc_finger_SWIM"/>
</dbReference>
<keyword evidence="1" id="KW-0863">Zinc-finger</keyword>
<dbReference type="InterPro" id="IPR007527">
    <property type="entry name" value="Znf_SWIM"/>
</dbReference>
<accession>A0ABM0M5W8</accession>
<feature type="domain" description="SWIM-type" evidence="3">
    <location>
        <begin position="565"/>
        <end position="596"/>
    </location>
</feature>
<dbReference type="Pfam" id="PF21056">
    <property type="entry name" value="ZSWIM1-3_RNaseH-like"/>
    <property type="match status" value="1"/>
</dbReference>
<evidence type="ECO:0000256" key="1">
    <source>
        <dbReference type="PROSITE-ProRule" id="PRU00325"/>
    </source>
</evidence>
<dbReference type="PANTHER" id="PTHR31569:SF4">
    <property type="entry name" value="SWIM-TYPE DOMAIN-CONTAINING PROTEIN"/>
    <property type="match status" value="1"/>
</dbReference>